<feature type="region of interest" description="Disordered" evidence="1">
    <location>
        <begin position="1"/>
        <end position="63"/>
    </location>
</feature>
<keyword evidence="3" id="KW-1185">Reference proteome</keyword>
<evidence type="ECO:0000313" key="2">
    <source>
        <dbReference type="EMBL" id="MPC85267.1"/>
    </source>
</evidence>
<comment type="caution">
    <text evidence="2">The sequence shown here is derived from an EMBL/GenBank/DDBJ whole genome shotgun (WGS) entry which is preliminary data.</text>
</comment>
<evidence type="ECO:0000313" key="3">
    <source>
        <dbReference type="Proteomes" id="UP000324222"/>
    </source>
</evidence>
<gene>
    <name evidence="2" type="ORF">E2C01_080032</name>
</gene>
<sequence length="95" mass="10124">MIPGQRQQHRERRPREGQCRGGQGSAAGDGPSIPGLRSGPSGATGATRGLEGGRAGWQQSRGSTMLYKVNEMLLRRRKTGVAILNPATSGRRART</sequence>
<dbReference type="Proteomes" id="UP000324222">
    <property type="component" value="Unassembled WGS sequence"/>
</dbReference>
<proteinExistence type="predicted"/>
<name>A0A5B7IUX0_PORTR</name>
<dbReference type="AlphaFoldDB" id="A0A5B7IUX0"/>
<evidence type="ECO:0000256" key="1">
    <source>
        <dbReference type="SAM" id="MobiDB-lite"/>
    </source>
</evidence>
<dbReference type="EMBL" id="VSRR010067872">
    <property type="protein sequence ID" value="MPC85267.1"/>
    <property type="molecule type" value="Genomic_DNA"/>
</dbReference>
<protein>
    <submittedName>
        <fullName evidence="2">Uncharacterized protein</fullName>
    </submittedName>
</protein>
<reference evidence="2 3" key="1">
    <citation type="submission" date="2019-05" db="EMBL/GenBank/DDBJ databases">
        <title>Another draft genome of Portunus trituberculatus and its Hox gene families provides insights of decapod evolution.</title>
        <authorList>
            <person name="Jeong J.-H."/>
            <person name="Song I."/>
            <person name="Kim S."/>
            <person name="Choi T."/>
            <person name="Kim D."/>
            <person name="Ryu S."/>
            <person name="Kim W."/>
        </authorList>
    </citation>
    <scope>NUCLEOTIDE SEQUENCE [LARGE SCALE GENOMIC DNA]</scope>
    <source>
        <tissue evidence="2">Muscle</tissue>
    </source>
</reference>
<organism evidence="2 3">
    <name type="scientific">Portunus trituberculatus</name>
    <name type="common">Swimming crab</name>
    <name type="synonym">Neptunus trituberculatus</name>
    <dbReference type="NCBI Taxonomy" id="210409"/>
    <lineage>
        <taxon>Eukaryota</taxon>
        <taxon>Metazoa</taxon>
        <taxon>Ecdysozoa</taxon>
        <taxon>Arthropoda</taxon>
        <taxon>Crustacea</taxon>
        <taxon>Multicrustacea</taxon>
        <taxon>Malacostraca</taxon>
        <taxon>Eumalacostraca</taxon>
        <taxon>Eucarida</taxon>
        <taxon>Decapoda</taxon>
        <taxon>Pleocyemata</taxon>
        <taxon>Brachyura</taxon>
        <taxon>Eubrachyura</taxon>
        <taxon>Portunoidea</taxon>
        <taxon>Portunidae</taxon>
        <taxon>Portuninae</taxon>
        <taxon>Portunus</taxon>
    </lineage>
</organism>
<accession>A0A5B7IUX0</accession>